<dbReference type="InterPro" id="IPR012336">
    <property type="entry name" value="Thioredoxin-like_fold"/>
</dbReference>
<dbReference type="KEGG" id="schv:BRCON_1787"/>
<organism evidence="3 4">
    <name type="scientific">Sumerlaea chitinivorans</name>
    <dbReference type="NCBI Taxonomy" id="2250252"/>
    <lineage>
        <taxon>Bacteria</taxon>
        <taxon>Candidatus Sumerlaeota</taxon>
        <taxon>Candidatus Sumerlaeia</taxon>
        <taxon>Candidatus Sumerlaeales</taxon>
        <taxon>Candidatus Sumerlaeaceae</taxon>
        <taxon>Candidatus Sumerlaea</taxon>
    </lineage>
</organism>
<feature type="region of interest" description="Disordered" evidence="1">
    <location>
        <begin position="142"/>
        <end position="173"/>
    </location>
</feature>
<sequence>MGKRRTRWSVQAVFFAALLLVKVGAFAQFEGWHRDLGSARAEAKQRQVPLLIVFVHEGCPVCTELESHLAKSRARQALAPLAKVVLEFMENRGLAARYGVDATPTILVYCPSGECIYRYEGSLSSAGLAALARRALASCSRTEAGEADRTKSNPASPTQALGAAKSGTRSTVSETLRELRARLSRAPRHRIEQKDPSSATLRYVHYKTHGIQLTLKRTR</sequence>
<evidence type="ECO:0000313" key="4">
    <source>
        <dbReference type="Proteomes" id="UP000262583"/>
    </source>
</evidence>
<dbReference type="EMBL" id="CP030759">
    <property type="protein sequence ID" value="AXA36564.1"/>
    <property type="molecule type" value="Genomic_DNA"/>
</dbReference>
<evidence type="ECO:0000313" key="3">
    <source>
        <dbReference type="EMBL" id="AXA36564.1"/>
    </source>
</evidence>
<dbReference type="Proteomes" id="UP000262583">
    <property type="component" value="Chromosome"/>
</dbReference>
<dbReference type="Pfam" id="PF13098">
    <property type="entry name" value="Thioredoxin_2"/>
    <property type="match status" value="1"/>
</dbReference>
<accession>A0A2Z4Y5W5</accession>
<name>A0A2Z4Y5W5_SUMC1</name>
<protein>
    <recommendedName>
        <fullName evidence="2">Thioredoxin-like fold domain-containing protein</fullName>
    </recommendedName>
</protein>
<dbReference type="SUPFAM" id="SSF52833">
    <property type="entry name" value="Thioredoxin-like"/>
    <property type="match status" value="1"/>
</dbReference>
<gene>
    <name evidence="3" type="ORF">BRCON_1787</name>
</gene>
<evidence type="ECO:0000259" key="2">
    <source>
        <dbReference type="Pfam" id="PF13098"/>
    </source>
</evidence>
<reference evidence="3 4" key="1">
    <citation type="submission" date="2018-05" db="EMBL/GenBank/DDBJ databases">
        <title>A metagenomic window into the 2 km-deep terrestrial subsurface aquifer revealed taxonomically and functionally diverse microbial community comprising novel uncultured bacterial lineages.</title>
        <authorList>
            <person name="Kadnikov V.V."/>
            <person name="Mardanov A.V."/>
            <person name="Beletsky A.V."/>
            <person name="Banks D."/>
            <person name="Pimenov N.V."/>
            <person name="Frank Y.A."/>
            <person name="Karnachuk O.V."/>
            <person name="Ravin N.V."/>
        </authorList>
    </citation>
    <scope>NUCLEOTIDE SEQUENCE [LARGE SCALE GENOMIC DNA]</scope>
    <source>
        <strain evidence="3">BY</strain>
    </source>
</reference>
<evidence type="ECO:0000256" key="1">
    <source>
        <dbReference type="SAM" id="MobiDB-lite"/>
    </source>
</evidence>
<dbReference type="Gene3D" id="3.40.30.10">
    <property type="entry name" value="Glutaredoxin"/>
    <property type="match status" value="1"/>
</dbReference>
<feature type="domain" description="Thioredoxin-like fold" evidence="2">
    <location>
        <begin position="43"/>
        <end position="130"/>
    </location>
</feature>
<proteinExistence type="predicted"/>
<dbReference type="AlphaFoldDB" id="A0A2Z4Y5W5"/>
<dbReference type="InterPro" id="IPR036249">
    <property type="entry name" value="Thioredoxin-like_sf"/>
</dbReference>